<keyword evidence="1" id="KW-1133">Transmembrane helix</keyword>
<evidence type="ECO:0000256" key="2">
    <source>
        <dbReference type="SAM" id="SignalP"/>
    </source>
</evidence>
<feature type="transmembrane region" description="Helical" evidence="1">
    <location>
        <begin position="179"/>
        <end position="200"/>
    </location>
</feature>
<dbReference type="AlphaFoldDB" id="A0A7K1UP32"/>
<feature type="transmembrane region" description="Helical" evidence="1">
    <location>
        <begin position="142"/>
        <end position="167"/>
    </location>
</feature>
<comment type="caution">
    <text evidence="4">The sequence shown here is derived from an EMBL/GenBank/DDBJ whole genome shotgun (WGS) entry which is preliminary data.</text>
</comment>
<proteinExistence type="predicted"/>
<keyword evidence="5" id="KW-1185">Reference proteome</keyword>
<dbReference type="InterPro" id="IPR058333">
    <property type="entry name" value="DUF8020"/>
</dbReference>
<protein>
    <recommendedName>
        <fullName evidence="3">DUF8020 domain-containing protein</fullName>
    </recommendedName>
</protein>
<gene>
    <name evidence="4" type="ORF">GPX89_02320</name>
</gene>
<feature type="domain" description="DUF8020" evidence="3">
    <location>
        <begin position="36"/>
        <end position="102"/>
    </location>
</feature>
<dbReference type="EMBL" id="WRPP01000001">
    <property type="protein sequence ID" value="MVU76077.1"/>
    <property type="molecule type" value="Genomic_DNA"/>
</dbReference>
<feature type="transmembrane region" description="Helical" evidence="1">
    <location>
        <begin position="206"/>
        <end position="226"/>
    </location>
</feature>
<dbReference type="Proteomes" id="UP000466794">
    <property type="component" value="Unassembled WGS sequence"/>
</dbReference>
<accession>A0A7K1UP32</accession>
<organism evidence="4 5">
    <name type="scientific">Nocardia terrae</name>
    <dbReference type="NCBI Taxonomy" id="2675851"/>
    <lineage>
        <taxon>Bacteria</taxon>
        <taxon>Bacillati</taxon>
        <taxon>Actinomycetota</taxon>
        <taxon>Actinomycetes</taxon>
        <taxon>Mycobacteriales</taxon>
        <taxon>Nocardiaceae</taxon>
        <taxon>Nocardia</taxon>
    </lineage>
</organism>
<feature type="chain" id="PRO_5029624027" description="DUF8020 domain-containing protein" evidence="2">
    <location>
        <begin position="27"/>
        <end position="239"/>
    </location>
</feature>
<keyword evidence="1" id="KW-0472">Membrane</keyword>
<dbReference type="Pfam" id="PF26059">
    <property type="entry name" value="DUF8020"/>
    <property type="match status" value="1"/>
</dbReference>
<keyword evidence="1" id="KW-0812">Transmembrane</keyword>
<name>A0A7K1UP32_9NOCA</name>
<sequence>MRKRGIAAVTALVAAVTAVTAGTANAEPVTGDMGVIHYTASATDRSATITTDLGSMDADNGVFKIKGADGTVVAGQELTFRVDDFVFPIAAEIRDHTATLTPLFDMAHAVYQPVALPYEDTAPWKTPYDREQAAWNRMKDTIAIGATIGTIVGGIGGAAVGCALGGIAVGSGVSLATGIIGGLFFFLPGAVVGCLAGAAAMGALGAVAGMILVSAPVAIGAAIQYFTTINEPFTPAPAK</sequence>
<reference evidence="4 5" key="1">
    <citation type="submission" date="2019-12" db="EMBL/GenBank/DDBJ databases">
        <title>Nocardia sp. nov. ET3-3 isolated from soil.</title>
        <authorList>
            <person name="Kanchanasin P."/>
            <person name="Tanasupawat S."/>
            <person name="Yuki M."/>
            <person name="Kudo T."/>
        </authorList>
    </citation>
    <scope>NUCLEOTIDE SEQUENCE [LARGE SCALE GENOMIC DNA]</scope>
    <source>
        <strain evidence="4 5">ET3-3</strain>
    </source>
</reference>
<evidence type="ECO:0000313" key="4">
    <source>
        <dbReference type="EMBL" id="MVU76077.1"/>
    </source>
</evidence>
<evidence type="ECO:0000256" key="1">
    <source>
        <dbReference type="SAM" id="Phobius"/>
    </source>
</evidence>
<evidence type="ECO:0000313" key="5">
    <source>
        <dbReference type="Proteomes" id="UP000466794"/>
    </source>
</evidence>
<evidence type="ECO:0000259" key="3">
    <source>
        <dbReference type="Pfam" id="PF26059"/>
    </source>
</evidence>
<feature type="signal peptide" evidence="2">
    <location>
        <begin position="1"/>
        <end position="26"/>
    </location>
</feature>
<keyword evidence="2" id="KW-0732">Signal</keyword>